<dbReference type="OrthoDB" id="5579826at2759"/>
<gene>
    <name evidence="2" type="ORF">DL89DRAFT_254214</name>
</gene>
<dbReference type="RefSeq" id="XP_040747573.1">
    <property type="nucleotide sequence ID" value="XM_040885256.1"/>
</dbReference>
<dbReference type="Proteomes" id="UP000193922">
    <property type="component" value="Unassembled WGS sequence"/>
</dbReference>
<dbReference type="EMBL" id="MCFD01000001">
    <property type="protein sequence ID" value="ORX74362.1"/>
    <property type="molecule type" value="Genomic_DNA"/>
</dbReference>
<name>A0A1Y1WLI6_9FUNG</name>
<keyword evidence="1" id="KW-0732">Signal</keyword>
<evidence type="ECO:0000313" key="2">
    <source>
        <dbReference type="EMBL" id="ORX74362.1"/>
    </source>
</evidence>
<keyword evidence="3" id="KW-1185">Reference proteome</keyword>
<evidence type="ECO:0000256" key="1">
    <source>
        <dbReference type="SAM" id="SignalP"/>
    </source>
</evidence>
<dbReference type="GeneID" id="63801904"/>
<accession>A0A1Y1WLI6</accession>
<feature type="chain" id="PRO_5010992778" evidence="1">
    <location>
        <begin position="25"/>
        <end position="309"/>
    </location>
</feature>
<comment type="caution">
    <text evidence="2">The sequence shown here is derived from an EMBL/GenBank/DDBJ whole genome shotgun (WGS) entry which is preliminary data.</text>
</comment>
<dbReference type="AlphaFoldDB" id="A0A1Y1WLI6"/>
<evidence type="ECO:0000313" key="3">
    <source>
        <dbReference type="Proteomes" id="UP000193922"/>
    </source>
</evidence>
<protein>
    <submittedName>
        <fullName evidence="2">Uncharacterized protein</fullName>
    </submittedName>
</protein>
<feature type="signal peptide" evidence="1">
    <location>
        <begin position="1"/>
        <end position="24"/>
    </location>
</feature>
<sequence length="309" mass="32919">MRLWQTRAIMRCLAAATCLTATMSLVQHSTARQANFATTFETAYGSMRGSPGFDSGFSSAVNVAAGRSSQTMPGAAASCVTFQSVVSSAADQQHNAGGETVLATLHANTGFLSTASILNAAAVQMSRTGTSFGASRLGGGSFDKGLLWEALAPYPNQFPLHIKDSRTIIDTVSLISMVLDRHHFCYRFQMGPNKMRWVAKRVRKHQLALLCYVRNTIIAEIFVDYEKGYSPYGSALGPGGIGLSSNAASGESTPNGPGTDSTAVDVDDGMYPVITILPTAFSQLGLFDADVVESFIIFSGMQMLECLHL</sequence>
<proteinExistence type="predicted"/>
<reference evidence="2 3" key="1">
    <citation type="submission" date="2016-07" db="EMBL/GenBank/DDBJ databases">
        <title>Pervasive Adenine N6-methylation of Active Genes in Fungi.</title>
        <authorList>
            <consortium name="DOE Joint Genome Institute"/>
            <person name="Mondo S.J."/>
            <person name="Dannebaum R.O."/>
            <person name="Kuo R.C."/>
            <person name="Labutti K."/>
            <person name="Haridas S."/>
            <person name="Kuo A."/>
            <person name="Salamov A."/>
            <person name="Ahrendt S.R."/>
            <person name="Lipzen A."/>
            <person name="Sullivan W."/>
            <person name="Andreopoulos W.B."/>
            <person name="Clum A."/>
            <person name="Lindquist E."/>
            <person name="Daum C."/>
            <person name="Ramamoorthy G.K."/>
            <person name="Gryganskyi A."/>
            <person name="Culley D."/>
            <person name="Magnuson J.K."/>
            <person name="James T.Y."/>
            <person name="O'Malley M.A."/>
            <person name="Stajich J.E."/>
            <person name="Spatafora J.W."/>
            <person name="Visel A."/>
            <person name="Grigoriev I.V."/>
        </authorList>
    </citation>
    <scope>NUCLEOTIDE SEQUENCE [LARGE SCALE GENOMIC DNA]</scope>
    <source>
        <strain evidence="2 3">ATCC 12442</strain>
    </source>
</reference>
<organism evidence="2 3">
    <name type="scientific">Linderina pennispora</name>
    <dbReference type="NCBI Taxonomy" id="61395"/>
    <lineage>
        <taxon>Eukaryota</taxon>
        <taxon>Fungi</taxon>
        <taxon>Fungi incertae sedis</taxon>
        <taxon>Zoopagomycota</taxon>
        <taxon>Kickxellomycotina</taxon>
        <taxon>Kickxellomycetes</taxon>
        <taxon>Kickxellales</taxon>
        <taxon>Kickxellaceae</taxon>
        <taxon>Linderina</taxon>
    </lineage>
</organism>